<dbReference type="PANTHER" id="PTHR31005:SF8">
    <property type="entry name" value="DUF4139 DOMAIN-CONTAINING PROTEIN"/>
    <property type="match status" value="1"/>
</dbReference>
<feature type="domain" description="DUF4139" evidence="3">
    <location>
        <begin position="220"/>
        <end position="459"/>
    </location>
</feature>
<dbReference type="KEGG" id="rhoz:GXP67_08985"/>
<feature type="signal peptide" evidence="2">
    <location>
        <begin position="1"/>
        <end position="23"/>
    </location>
</feature>
<evidence type="ECO:0000259" key="4">
    <source>
        <dbReference type="Pfam" id="PF13600"/>
    </source>
</evidence>
<evidence type="ECO:0000256" key="2">
    <source>
        <dbReference type="SAM" id="SignalP"/>
    </source>
</evidence>
<evidence type="ECO:0000313" key="6">
    <source>
        <dbReference type="Proteomes" id="UP000480178"/>
    </source>
</evidence>
<dbReference type="PANTHER" id="PTHR31005">
    <property type="entry name" value="DUF4139 DOMAIN-CONTAINING PROTEIN"/>
    <property type="match status" value="1"/>
</dbReference>
<feature type="chain" id="PRO_5025603102" evidence="2">
    <location>
        <begin position="24"/>
        <end position="478"/>
    </location>
</feature>
<accession>A0A6C0GFH4</accession>
<dbReference type="InterPro" id="IPR011935">
    <property type="entry name" value="CHP02231"/>
</dbReference>
<dbReference type="InterPro" id="IPR025554">
    <property type="entry name" value="DUF4140"/>
</dbReference>
<protein>
    <submittedName>
        <fullName evidence="5">Mucoidy inhibitor MuiA family protein</fullName>
    </submittedName>
</protein>
<dbReference type="AlphaFoldDB" id="A0A6C0GFH4"/>
<keyword evidence="2" id="KW-0732">Signal</keyword>
<organism evidence="5 6">
    <name type="scientific">Rhodocytophaga rosea</name>
    <dbReference type="NCBI Taxonomy" id="2704465"/>
    <lineage>
        <taxon>Bacteria</taxon>
        <taxon>Pseudomonadati</taxon>
        <taxon>Bacteroidota</taxon>
        <taxon>Cytophagia</taxon>
        <taxon>Cytophagales</taxon>
        <taxon>Rhodocytophagaceae</taxon>
        <taxon>Rhodocytophaga</taxon>
    </lineage>
</organism>
<sequence length="478" mass="52819">MKNAYQVILYFSLWTASSLSLLAQNNQPISAQLKHVTVFRDKAQITSSATASLPEGVTQLQIEGLPAQIDKQSINVTAKGNIIILGVKHQVNYTRPQKKSVRLIQLEDSLTLYTSRLERYTYTKDVLTKEQQMLMSNQAIGGTQTGVSVEKLKQMADFFRTRLTEINEKLIENERNLREAQTQVARMQNQLNELTNKRNQPSSEIIVSVSAKNNNTPAELELDYIVPNAGWVPVYDIRASEGKNQVQLSYKANVFQRTGVDWNNTRITLSTANPSQGGTQPTLNPMFASLYQPEIMYGASNARKKYKAGAAPSIADDLQGRVPGVAVEESETVADYTQVQETGLSVEFDIALPYTIISGGSPQLVDIQAHELPASYSYLAVPKLDGDAFLTALVSGWEKYNLISGNANIYFGGTFVGESFLDARQTGDTLRLSLGRDKKLLIKREKINEFSSKKTIGSSGKHLLTALLCAIPKKNLSV</sequence>
<gene>
    <name evidence="5" type="ORF">GXP67_08985</name>
</gene>
<dbReference type="NCBIfam" id="TIGR02231">
    <property type="entry name" value="mucoidy inhibitor MuiA family protein"/>
    <property type="match status" value="1"/>
</dbReference>
<keyword evidence="1" id="KW-0175">Coiled coil</keyword>
<dbReference type="InterPro" id="IPR037291">
    <property type="entry name" value="DUF4139"/>
</dbReference>
<evidence type="ECO:0000259" key="3">
    <source>
        <dbReference type="Pfam" id="PF13598"/>
    </source>
</evidence>
<feature type="domain" description="DUF4140" evidence="4">
    <location>
        <begin position="36"/>
        <end position="134"/>
    </location>
</feature>
<dbReference type="EMBL" id="CP048222">
    <property type="protein sequence ID" value="QHT66781.1"/>
    <property type="molecule type" value="Genomic_DNA"/>
</dbReference>
<feature type="coiled-coil region" evidence="1">
    <location>
        <begin position="149"/>
        <end position="197"/>
    </location>
</feature>
<keyword evidence="6" id="KW-1185">Reference proteome</keyword>
<name>A0A6C0GFH4_9BACT</name>
<evidence type="ECO:0000256" key="1">
    <source>
        <dbReference type="SAM" id="Coils"/>
    </source>
</evidence>
<dbReference type="Pfam" id="PF13598">
    <property type="entry name" value="DUF4139"/>
    <property type="match status" value="1"/>
</dbReference>
<evidence type="ECO:0000313" key="5">
    <source>
        <dbReference type="EMBL" id="QHT66781.1"/>
    </source>
</evidence>
<dbReference type="Proteomes" id="UP000480178">
    <property type="component" value="Chromosome"/>
</dbReference>
<proteinExistence type="predicted"/>
<dbReference type="Pfam" id="PF13600">
    <property type="entry name" value="DUF4140"/>
    <property type="match status" value="1"/>
</dbReference>
<dbReference type="RefSeq" id="WP_162442834.1">
    <property type="nucleotide sequence ID" value="NZ_CP048222.1"/>
</dbReference>
<reference evidence="5 6" key="1">
    <citation type="submission" date="2020-01" db="EMBL/GenBank/DDBJ databases">
        <authorList>
            <person name="Kim M.K."/>
        </authorList>
    </citation>
    <scope>NUCLEOTIDE SEQUENCE [LARGE SCALE GENOMIC DNA]</scope>
    <source>
        <strain evidence="5 6">172606-1</strain>
    </source>
</reference>